<reference evidence="1 2" key="1">
    <citation type="journal article" date="2016" name="Nat. Commun.">
        <title>Thousands of microbial genomes shed light on interconnected biogeochemical processes in an aquifer system.</title>
        <authorList>
            <person name="Anantharaman K."/>
            <person name="Brown C.T."/>
            <person name="Hug L.A."/>
            <person name="Sharon I."/>
            <person name="Castelle C.J."/>
            <person name="Probst A.J."/>
            <person name="Thomas B.C."/>
            <person name="Singh A."/>
            <person name="Wilkins M.J."/>
            <person name="Karaoz U."/>
            <person name="Brodie E.L."/>
            <person name="Williams K.H."/>
            <person name="Hubbard S.S."/>
            <person name="Banfield J.F."/>
        </authorList>
    </citation>
    <scope>NUCLEOTIDE SEQUENCE [LARGE SCALE GENOMIC DNA]</scope>
</reference>
<comment type="caution">
    <text evidence="1">The sequence shown here is derived from an EMBL/GenBank/DDBJ whole genome shotgun (WGS) entry which is preliminary data.</text>
</comment>
<dbReference type="Proteomes" id="UP000177396">
    <property type="component" value="Unassembled WGS sequence"/>
</dbReference>
<proteinExistence type="predicted"/>
<gene>
    <name evidence="1" type="ORF">A2153_02835</name>
</gene>
<protein>
    <submittedName>
        <fullName evidence="1">Uncharacterized protein</fullName>
    </submittedName>
</protein>
<evidence type="ECO:0000313" key="1">
    <source>
        <dbReference type="EMBL" id="OGF98974.1"/>
    </source>
</evidence>
<evidence type="ECO:0000313" key="2">
    <source>
        <dbReference type="Proteomes" id="UP000177396"/>
    </source>
</evidence>
<sequence length="68" mass="8007">MIFQLVLLTILLTILFFISKNIIRQIYSFIQKIFKNKKAAVWGMAILFLPGTVQDLKYIIQIMIIDFI</sequence>
<accession>A0A1F5YFN7</accession>
<dbReference type="AlphaFoldDB" id="A0A1F5YFN7"/>
<organism evidence="1 2">
    <name type="scientific">Candidatus Gottesmanbacteria bacterium RBG_16_38_7b</name>
    <dbReference type="NCBI Taxonomy" id="1798372"/>
    <lineage>
        <taxon>Bacteria</taxon>
        <taxon>Candidatus Gottesmaniibacteriota</taxon>
    </lineage>
</organism>
<dbReference type="EMBL" id="MFJB01000075">
    <property type="protein sequence ID" value="OGF98974.1"/>
    <property type="molecule type" value="Genomic_DNA"/>
</dbReference>
<name>A0A1F5YFN7_9BACT</name>